<evidence type="ECO:0000259" key="1">
    <source>
        <dbReference type="SMART" id="SM00829"/>
    </source>
</evidence>
<dbReference type="InterPro" id="IPR011032">
    <property type="entry name" value="GroES-like_sf"/>
</dbReference>
<dbReference type="InterPro" id="IPR020843">
    <property type="entry name" value="ER"/>
</dbReference>
<dbReference type="Gene3D" id="3.40.50.720">
    <property type="entry name" value="NAD(P)-binding Rossmann-like Domain"/>
    <property type="match status" value="1"/>
</dbReference>
<dbReference type="SUPFAM" id="SSF50129">
    <property type="entry name" value="GroES-like"/>
    <property type="match status" value="1"/>
</dbReference>
<name>A0A6A4HYM3_9AGAR</name>
<dbReference type="PANTHER" id="PTHR45348:SF2">
    <property type="entry name" value="ZINC-TYPE ALCOHOL DEHYDROGENASE-LIKE PROTEIN C2E1P3.01"/>
    <property type="match status" value="1"/>
</dbReference>
<dbReference type="GO" id="GO:0016651">
    <property type="term" value="F:oxidoreductase activity, acting on NAD(P)H"/>
    <property type="evidence" value="ECO:0007669"/>
    <property type="project" value="InterPro"/>
</dbReference>
<dbReference type="SUPFAM" id="SSF51735">
    <property type="entry name" value="NAD(P)-binding Rossmann-fold domains"/>
    <property type="match status" value="1"/>
</dbReference>
<dbReference type="InterPro" id="IPR036291">
    <property type="entry name" value="NAD(P)-bd_dom_sf"/>
</dbReference>
<dbReference type="InterPro" id="IPR013154">
    <property type="entry name" value="ADH-like_N"/>
</dbReference>
<evidence type="ECO:0000313" key="2">
    <source>
        <dbReference type="EMBL" id="KAE9402037.1"/>
    </source>
</evidence>
<dbReference type="CDD" id="cd08249">
    <property type="entry name" value="enoyl_reductase_like"/>
    <property type="match status" value="1"/>
</dbReference>
<dbReference type="OrthoDB" id="3233595at2759"/>
<organism evidence="2 3">
    <name type="scientific">Gymnopus androsaceus JB14</name>
    <dbReference type="NCBI Taxonomy" id="1447944"/>
    <lineage>
        <taxon>Eukaryota</taxon>
        <taxon>Fungi</taxon>
        <taxon>Dikarya</taxon>
        <taxon>Basidiomycota</taxon>
        <taxon>Agaricomycotina</taxon>
        <taxon>Agaricomycetes</taxon>
        <taxon>Agaricomycetidae</taxon>
        <taxon>Agaricales</taxon>
        <taxon>Marasmiineae</taxon>
        <taxon>Omphalotaceae</taxon>
        <taxon>Gymnopus</taxon>
    </lineage>
</organism>
<dbReference type="InterPro" id="IPR047122">
    <property type="entry name" value="Trans-enoyl_RdTase-like"/>
</dbReference>
<accession>A0A6A4HYM3</accession>
<reference evidence="2" key="1">
    <citation type="journal article" date="2019" name="Environ. Microbiol.">
        <title>Fungal ecological strategies reflected in gene transcription - a case study of two litter decomposers.</title>
        <authorList>
            <person name="Barbi F."/>
            <person name="Kohler A."/>
            <person name="Barry K."/>
            <person name="Baskaran P."/>
            <person name="Daum C."/>
            <person name="Fauchery L."/>
            <person name="Ihrmark K."/>
            <person name="Kuo A."/>
            <person name="LaButti K."/>
            <person name="Lipzen A."/>
            <person name="Morin E."/>
            <person name="Grigoriev I.V."/>
            <person name="Henrissat B."/>
            <person name="Lindahl B."/>
            <person name="Martin F."/>
        </authorList>
    </citation>
    <scope>NUCLEOTIDE SEQUENCE</scope>
    <source>
        <strain evidence="2">JB14</strain>
    </source>
</reference>
<protein>
    <submittedName>
        <fullName evidence="2">Dehydrogenase</fullName>
    </submittedName>
</protein>
<proteinExistence type="predicted"/>
<dbReference type="Proteomes" id="UP000799118">
    <property type="component" value="Unassembled WGS sequence"/>
</dbReference>
<gene>
    <name evidence="2" type="ORF">BT96DRAFT_817067</name>
</gene>
<dbReference type="Pfam" id="PF08240">
    <property type="entry name" value="ADH_N"/>
    <property type="match status" value="1"/>
</dbReference>
<evidence type="ECO:0000313" key="3">
    <source>
        <dbReference type="Proteomes" id="UP000799118"/>
    </source>
</evidence>
<dbReference type="Pfam" id="PF00107">
    <property type="entry name" value="ADH_zinc_N"/>
    <property type="match status" value="1"/>
</dbReference>
<dbReference type="EMBL" id="ML769439">
    <property type="protein sequence ID" value="KAE9402037.1"/>
    <property type="molecule type" value="Genomic_DNA"/>
</dbReference>
<dbReference type="InterPro" id="IPR013149">
    <property type="entry name" value="ADH-like_C"/>
</dbReference>
<dbReference type="Gene3D" id="3.90.180.10">
    <property type="entry name" value="Medium-chain alcohol dehydrogenases, catalytic domain"/>
    <property type="match status" value="1"/>
</dbReference>
<keyword evidence="3" id="KW-1185">Reference proteome</keyword>
<dbReference type="AlphaFoldDB" id="A0A6A4HYM3"/>
<feature type="domain" description="Enoyl reductase (ER)" evidence="1">
    <location>
        <begin position="11"/>
        <end position="334"/>
    </location>
</feature>
<dbReference type="SMART" id="SM00829">
    <property type="entry name" value="PKS_ER"/>
    <property type="match status" value="1"/>
</dbReference>
<sequence length="342" mass="37404">MKALVTTGKGGVEIHTVELPTFGDADVLIKVHSVAQNPTDWKTVALRREEGNIIGCDFSGVVVKMGREVPSELRFIGERVAGIVHGGTGHFPNMLAFQAALLFSLPDSWSFEQGAQLGVACFTACQCLYQYLHLPTPFGISESVPREFILVWSGATSTGQYVIQLARLSGLRIITTSSPRNFDLLKSLGAELVFDYADSYTFKHILAATQGRLTMAIDCHCAGTSLMQVPRSFGESGGSLAALLPIKSRIPNVKTEFILAYSIFGLAIEFPFMFEAHQAHYENAIKYAALVTKLISTVPIQTIAMKVYPKGLESVSEGFQYMQDGRVHAEKLTYRIEDTPGL</sequence>
<dbReference type="PANTHER" id="PTHR45348">
    <property type="entry name" value="HYPOTHETICAL OXIDOREDUCTASE (EUROFUNG)"/>
    <property type="match status" value="1"/>
</dbReference>